<organism evidence="2 3">
    <name type="scientific">Ophiobolus disseminans</name>
    <dbReference type="NCBI Taxonomy" id="1469910"/>
    <lineage>
        <taxon>Eukaryota</taxon>
        <taxon>Fungi</taxon>
        <taxon>Dikarya</taxon>
        <taxon>Ascomycota</taxon>
        <taxon>Pezizomycotina</taxon>
        <taxon>Dothideomycetes</taxon>
        <taxon>Pleosporomycetidae</taxon>
        <taxon>Pleosporales</taxon>
        <taxon>Pleosporineae</taxon>
        <taxon>Phaeosphaeriaceae</taxon>
        <taxon>Ophiobolus</taxon>
    </lineage>
</organism>
<keyword evidence="3" id="KW-1185">Reference proteome</keyword>
<name>A0A6A6ZIF1_9PLEO</name>
<feature type="region of interest" description="Disordered" evidence="1">
    <location>
        <begin position="1"/>
        <end position="55"/>
    </location>
</feature>
<dbReference type="AlphaFoldDB" id="A0A6A6ZIF1"/>
<sequence>MAPPIIDLTDEPDSTIQPSPCLRTRPLPPPPSRPNTRAQARLPQPPLRTRDKPSTAYKRRLAECLGAEGAIVHDVDIDAESLGINVTQPRTAGLAPPRRLPVDAPGSHARVAKDVDTWPPILRIAGSQENATEIRFFK</sequence>
<protein>
    <submittedName>
        <fullName evidence="2">Uncharacterized protein</fullName>
    </submittedName>
</protein>
<reference evidence="2" key="1">
    <citation type="journal article" date="2020" name="Stud. Mycol.">
        <title>101 Dothideomycetes genomes: a test case for predicting lifestyles and emergence of pathogens.</title>
        <authorList>
            <person name="Haridas S."/>
            <person name="Albert R."/>
            <person name="Binder M."/>
            <person name="Bloem J."/>
            <person name="Labutti K."/>
            <person name="Salamov A."/>
            <person name="Andreopoulos B."/>
            <person name="Baker S."/>
            <person name="Barry K."/>
            <person name="Bills G."/>
            <person name="Bluhm B."/>
            <person name="Cannon C."/>
            <person name="Castanera R."/>
            <person name="Culley D."/>
            <person name="Daum C."/>
            <person name="Ezra D."/>
            <person name="Gonzalez J."/>
            <person name="Henrissat B."/>
            <person name="Kuo A."/>
            <person name="Liang C."/>
            <person name="Lipzen A."/>
            <person name="Lutzoni F."/>
            <person name="Magnuson J."/>
            <person name="Mondo S."/>
            <person name="Nolan M."/>
            <person name="Ohm R."/>
            <person name="Pangilinan J."/>
            <person name="Park H.-J."/>
            <person name="Ramirez L."/>
            <person name="Alfaro M."/>
            <person name="Sun H."/>
            <person name="Tritt A."/>
            <person name="Yoshinaga Y."/>
            <person name="Zwiers L.-H."/>
            <person name="Turgeon B."/>
            <person name="Goodwin S."/>
            <person name="Spatafora J."/>
            <person name="Crous P."/>
            <person name="Grigoriev I."/>
        </authorList>
    </citation>
    <scope>NUCLEOTIDE SEQUENCE</scope>
    <source>
        <strain evidence="2">CBS 113818</strain>
    </source>
</reference>
<accession>A0A6A6ZIF1</accession>
<proteinExistence type="predicted"/>
<dbReference type="Proteomes" id="UP000799424">
    <property type="component" value="Unassembled WGS sequence"/>
</dbReference>
<evidence type="ECO:0000313" key="3">
    <source>
        <dbReference type="Proteomes" id="UP000799424"/>
    </source>
</evidence>
<gene>
    <name evidence="2" type="ORF">CC86DRAFT_374150</name>
</gene>
<dbReference type="EMBL" id="MU006239">
    <property type="protein sequence ID" value="KAF2820861.1"/>
    <property type="molecule type" value="Genomic_DNA"/>
</dbReference>
<evidence type="ECO:0000313" key="2">
    <source>
        <dbReference type="EMBL" id="KAF2820861.1"/>
    </source>
</evidence>
<evidence type="ECO:0000256" key="1">
    <source>
        <dbReference type="SAM" id="MobiDB-lite"/>
    </source>
</evidence>